<dbReference type="InterPro" id="IPR023299">
    <property type="entry name" value="ATPase_P-typ_cyto_dom_N"/>
</dbReference>
<keyword evidence="2 8" id="KW-0812">Transmembrane</keyword>
<keyword evidence="6 8" id="KW-0472">Membrane</keyword>
<name>A0AAW1S1N1_9CHLO</name>
<feature type="transmembrane region" description="Helical" evidence="8">
    <location>
        <begin position="363"/>
        <end position="387"/>
    </location>
</feature>
<evidence type="ECO:0008006" key="13">
    <source>
        <dbReference type="Google" id="ProtNLM"/>
    </source>
</evidence>
<dbReference type="InterPro" id="IPR008250">
    <property type="entry name" value="ATPase_P-typ_transduc_dom_A_sf"/>
</dbReference>
<feature type="transmembrane region" description="Helical" evidence="8">
    <location>
        <begin position="100"/>
        <end position="126"/>
    </location>
</feature>
<dbReference type="SUPFAM" id="SSF56784">
    <property type="entry name" value="HAD-like"/>
    <property type="match status" value="1"/>
</dbReference>
<dbReference type="GO" id="GO:0046872">
    <property type="term" value="F:metal ion binding"/>
    <property type="evidence" value="ECO:0007669"/>
    <property type="project" value="UniProtKB-KW"/>
</dbReference>
<feature type="transmembrane region" description="Helical" evidence="8">
    <location>
        <begin position="72"/>
        <end position="94"/>
    </location>
</feature>
<feature type="transmembrane region" description="Helical" evidence="8">
    <location>
        <begin position="1114"/>
        <end position="1136"/>
    </location>
</feature>
<evidence type="ECO:0000313" key="12">
    <source>
        <dbReference type="Proteomes" id="UP001445335"/>
    </source>
</evidence>
<feature type="transmembrane region" description="Helical" evidence="8">
    <location>
        <begin position="1088"/>
        <end position="1107"/>
    </location>
</feature>
<dbReference type="SFLD" id="SFLDF00027">
    <property type="entry name" value="p-type_atpase"/>
    <property type="match status" value="1"/>
</dbReference>
<proteinExistence type="predicted"/>
<evidence type="ECO:0000256" key="8">
    <source>
        <dbReference type="SAM" id="Phobius"/>
    </source>
</evidence>
<reference evidence="11 12" key="1">
    <citation type="journal article" date="2024" name="Nat. Commun.">
        <title>Phylogenomics reveals the evolutionary origins of lichenization in chlorophyte algae.</title>
        <authorList>
            <person name="Puginier C."/>
            <person name="Libourel C."/>
            <person name="Otte J."/>
            <person name="Skaloud P."/>
            <person name="Haon M."/>
            <person name="Grisel S."/>
            <person name="Petersen M."/>
            <person name="Berrin J.G."/>
            <person name="Delaux P.M."/>
            <person name="Dal Grande F."/>
            <person name="Keller J."/>
        </authorList>
    </citation>
    <scope>NUCLEOTIDE SEQUENCE [LARGE SCALE GENOMIC DNA]</scope>
    <source>
        <strain evidence="11 12">SAG 245.80</strain>
    </source>
</reference>
<feature type="domain" description="P-type ATPase N-terminal" evidence="9">
    <location>
        <begin position="57"/>
        <end position="112"/>
    </location>
</feature>
<dbReference type="Gene3D" id="3.40.50.1000">
    <property type="entry name" value="HAD superfamily/HAD-like"/>
    <property type="match status" value="2"/>
</dbReference>
<dbReference type="InterPro" id="IPR032631">
    <property type="entry name" value="P-type_ATPase_N"/>
</dbReference>
<accession>A0AAW1S1N1</accession>
<dbReference type="Gene3D" id="3.40.1110.10">
    <property type="entry name" value="Calcium-transporting ATPase, cytoplasmic domain N"/>
    <property type="match status" value="2"/>
</dbReference>
<feature type="compositionally biased region" description="Gly residues" evidence="7">
    <location>
        <begin position="1232"/>
        <end position="1248"/>
    </location>
</feature>
<feature type="transmembrane region" description="Helical" evidence="8">
    <location>
        <begin position="971"/>
        <end position="990"/>
    </location>
</feature>
<feature type="domain" description="P-type ATPase C-terminal" evidence="10">
    <location>
        <begin position="936"/>
        <end position="1184"/>
    </location>
</feature>
<dbReference type="Gene3D" id="1.20.1110.10">
    <property type="entry name" value="Calcium-transporting ATPase, transmembrane domain"/>
    <property type="match status" value="1"/>
</dbReference>
<evidence type="ECO:0000256" key="7">
    <source>
        <dbReference type="SAM" id="MobiDB-lite"/>
    </source>
</evidence>
<evidence type="ECO:0000256" key="1">
    <source>
        <dbReference type="ARBA" id="ARBA00004141"/>
    </source>
</evidence>
<comment type="caution">
    <text evidence="11">The sequence shown here is derived from an EMBL/GenBank/DDBJ whole genome shotgun (WGS) entry which is preliminary data.</text>
</comment>
<dbReference type="PRINTS" id="PR00119">
    <property type="entry name" value="CATATPASE"/>
</dbReference>
<dbReference type="GO" id="GO:0005886">
    <property type="term" value="C:plasma membrane"/>
    <property type="evidence" value="ECO:0007669"/>
    <property type="project" value="TreeGrafter"/>
</dbReference>
<protein>
    <recommendedName>
        <fullName evidence="13">Phospholipid-transporting ATPase</fullName>
    </recommendedName>
</protein>
<evidence type="ECO:0000256" key="5">
    <source>
        <dbReference type="ARBA" id="ARBA00022989"/>
    </source>
</evidence>
<dbReference type="Pfam" id="PF16209">
    <property type="entry name" value="PhoLip_ATPase_N"/>
    <property type="match status" value="1"/>
</dbReference>
<keyword evidence="12" id="KW-1185">Reference proteome</keyword>
<keyword evidence="3" id="KW-0479">Metal-binding</keyword>
<dbReference type="InterPro" id="IPR036412">
    <property type="entry name" value="HAD-like_sf"/>
</dbReference>
<dbReference type="Gene3D" id="2.70.150.10">
    <property type="entry name" value="Calcium-transporting ATPase, cytoplasmic transduction domain A"/>
    <property type="match status" value="1"/>
</dbReference>
<dbReference type="PANTHER" id="PTHR24092:SF150">
    <property type="entry name" value="PHOSPHOLIPID-TRANSPORTING ATPASE"/>
    <property type="match status" value="1"/>
</dbReference>
<comment type="subcellular location">
    <subcellularLocation>
        <location evidence="1">Membrane</location>
        <topology evidence="1">Multi-pass membrane protein</topology>
    </subcellularLocation>
</comment>
<dbReference type="InterPro" id="IPR023298">
    <property type="entry name" value="ATPase_P-typ_TM_dom_sf"/>
</dbReference>
<gene>
    <name evidence="11" type="ORF">WJX81_008363</name>
</gene>
<dbReference type="EMBL" id="JALJOU010000014">
    <property type="protein sequence ID" value="KAK9839881.1"/>
    <property type="molecule type" value="Genomic_DNA"/>
</dbReference>
<organism evidence="11 12">
    <name type="scientific">Elliptochloris bilobata</name>
    <dbReference type="NCBI Taxonomy" id="381761"/>
    <lineage>
        <taxon>Eukaryota</taxon>
        <taxon>Viridiplantae</taxon>
        <taxon>Chlorophyta</taxon>
        <taxon>core chlorophytes</taxon>
        <taxon>Trebouxiophyceae</taxon>
        <taxon>Trebouxiophyceae incertae sedis</taxon>
        <taxon>Elliptochloris clade</taxon>
        <taxon>Elliptochloris</taxon>
    </lineage>
</organism>
<dbReference type="Pfam" id="PF16212">
    <property type="entry name" value="PhoLip_ATPase_C"/>
    <property type="match status" value="1"/>
</dbReference>
<dbReference type="Proteomes" id="UP001445335">
    <property type="component" value="Unassembled WGS sequence"/>
</dbReference>
<dbReference type="GO" id="GO:0045332">
    <property type="term" value="P:phospholipid translocation"/>
    <property type="evidence" value="ECO:0007669"/>
    <property type="project" value="TreeGrafter"/>
</dbReference>
<feature type="transmembrane region" description="Helical" evidence="8">
    <location>
        <begin position="1046"/>
        <end position="1068"/>
    </location>
</feature>
<sequence length="1248" mass="135432">MGAWRWRAPIARTVNPSLVSTFSSKRHQDPPGEWAQLEDAEAHADRDSRRVLLGPRAHNAHFQGNAITTSKYNIVTFLPIFLFVMFSRVAYLYFLLQASLAWWAVVSPFTPYGPTIALVFVLLVAAGKAAAEDRKRHAEDRRTNNSAAHVVQADGGTRDCKWWEVRVGMLLEVRDGEDFPADLLCLHCASTNHVCYVKTTNLDGESNLKIRRPLDLKGGVVGSAAEAHALVGVLRCEPPNPNLHYFAGRFTYRAPGGSVAAVPVDMNGMLLRGTTLKNSGRIVGMVVYTGSESRIQMNAAPPPRKRGAFDTFLNVQITVVLAIQLVLCLACSLASLHWRQAQGFKRYHLALTNFSEGNYQSSAAYLGILFLTFWILLSYLVPISLFVTMEIVKFALCSVFIAFDPALREGKAGEQARARNSDIVEDLGLVEYVFSDKTGTLTSNEMQLRAVAVKDAAFGGLGTRLEDMPEGSAEANLAAFDGALAQAARALREHGFLPAAAAAGGSDAPTLALSSSSGNLQALEQSPGLRRMLHTPAADKPSPGAREARGAADADGGAGDDGAGGDGPPICQGPSPDEVALVEGARRLGFEFLARTRTHISLRMQGHKVDHEVLTTLDFTSERARMSTVARAPDGTLRLFCKGSDQAMLARLRRGTDADLLAATHAHLRRFSVQGLRTLVLASRVLREAEYDAWHGEYREAAGSLDDREARIAAVAERIERDLELVGITAIEDKLQEGVPDTIRLLIDAGMKVWMITGDKQETAINIAVACRLVHHADKLLVANEDGSPEAAQALLQDLIGEARRRNAAEGARAEMVIDGRTLGRVLGSAGEGALAELASLCGGVVVCRASPAQKAAIVRMMARHKQQHLQASAPATPLGRALRALLAPARAARRQVHGVRSRMLAIGDGANDVAMIQAADLGIGVMGKEGRQATNNADFAISQFRFLGRLLLVHGALADYRLGRLIKYSFYKNISFASMFFFFQFFNGWSGQAPLDGVTAAFYNAFFTSLPIGAFALFDRPVRQLGTLLAAPQAYNRKSPLTTRAFWKTGVLTAIVHASAVFFIPYLSLSNVRQRPLDDVNALGKTMFISMIGVVSLEVALISRFWTGWFIAAWALSWALCFPWLILLGTIYSAIRANDSTMIGTGRALLGAPIFWVEVLLVYMITFSLRFAERSARWLFFPNDDMVLAEREMELERRGTPLASDAPETELALRPAEGRADKEGWAEQHGGCHGAAAHGGNGKLNGI</sequence>
<evidence type="ECO:0000259" key="10">
    <source>
        <dbReference type="Pfam" id="PF16212"/>
    </source>
</evidence>
<dbReference type="InterPro" id="IPR032630">
    <property type="entry name" value="P_typ_ATPase_c"/>
</dbReference>
<dbReference type="GO" id="GO:0140326">
    <property type="term" value="F:ATPase-coupled intramembrane lipid transporter activity"/>
    <property type="evidence" value="ECO:0007669"/>
    <property type="project" value="TreeGrafter"/>
</dbReference>
<dbReference type="InterPro" id="IPR018303">
    <property type="entry name" value="ATPase_P-typ_P_site"/>
</dbReference>
<evidence type="ECO:0000256" key="4">
    <source>
        <dbReference type="ARBA" id="ARBA00022842"/>
    </source>
</evidence>
<feature type="region of interest" description="Disordered" evidence="7">
    <location>
        <begin position="533"/>
        <end position="577"/>
    </location>
</feature>
<dbReference type="SFLD" id="SFLDG00002">
    <property type="entry name" value="C1.7:_P-type_atpase_like"/>
    <property type="match status" value="1"/>
</dbReference>
<dbReference type="Pfam" id="PF13246">
    <property type="entry name" value="Cation_ATPase"/>
    <property type="match status" value="1"/>
</dbReference>
<evidence type="ECO:0000256" key="3">
    <source>
        <dbReference type="ARBA" id="ARBA00022723"/>
    </source>
</evidence>
<dbReference type="InterPro" id="IPR044492">
    <property type="entry name" value="P_typ_ATPase_HD_dom"/>
</dbReference>
<keyword evidence="5 8" id="KW-1133">Transmembrane helix</keyword>
<dbReference type="SUPFAM" id="SSF81660">
    <property type="entry name" value="Metal cation-transporting ATPase, ATP-binding domain N"/>
    <property type="match status" value="1"/>
</dbReference>
<feature type="transmembrane region" description="Helical" evidence="8">
    <location>
        <begin position="312"/>
        <end position="338"/>
    </location>
</feature>
<evidence type="ECO:0000256" key="6">
    <source>
        <dbReference type="ARBA" id="ARBA00023136"/>
    </source>
</evidence>
<feature type="compositionally biased region" description="Gly residues" evidence="7">
    <location>
        <begin position="556"/>
        <end position="567"/>
    </location>
</feature>
<evidence type="ECO:0000313" key="11">
    <source>
        <dbReference type="EMBL" id="KAK9839881.1"/>
    </source>
</evidence>
<dbReference type="SUPFAM" id="SSF81653">
    <property type="entry name" value="Calcium ATPase, transduction domain A"/>
    <property type="match status" value="1"/>
</dbReference>
<evidence type="ECO:0000259" key="9">
    <source>
        <dbReference type="Pfam" id="PF16209"/>
    </source>
</evidence>
<dbReference type="PANTHER" id="PTHR24092">
    <property type="entry name" value="PROBABLE PHOSPHOLIPID-TRANSPORTING ATPASE"/>
    <property type="match status" value="1"/>
</dbReference>
<feature type="region of interest" description="Disordered" evidence="7">
    <location>
        <begin position="1223"/>
        <end position="1248"/>
    </location>
</feature>
<dbReference type="InterPro" id="IPR023214">
    <property type="entry name" value="HAD_sf"/>
</dbReference>
<dbReference type="SUPFAM" id="SSF81665">
    <property type="entry name" value="Calcium ATPase, transmembrane domain M"/>
    <property type="match status" value="1"/>
</dbReference>
<dbReference type="AlphaFoldDB" id="A0AAW1S1N1"/>
<feature type="transmembrane region" description="Helical" evidence="8">
    <location>
        <begin position="1002"/>
        <end position="1019"/>
    </location>
</feature>
<feature type="transmembrane region" description="Helical" evidence="8">
    <location>
        <begin position="1148"/>
        <end position="1170"/>
    </location>
</feature>
<dbReference type="PROSITE" id="PS00154">
    <property type="entry name" value="ATPASE_E1_E2"/>
    <property type="match status" value="1"/>
</dbReference>
<keyword evidence="4" id="KW-0460">Magnesium</keyword>
<dbReference type="GO" id="GO:0000166">
    <property type="term" value="F:nucleotide binding"/>
    <property type="evidence" value="ECO:0007669"/>
    <property type="project" value="InterPro"/>
</dbReference>
<dbReference type="SFLD" id="SFLDS00003">
    <property type="entry name" value="Haloacid_Dehalogenase"/>
    <property type="match status" value="1"/>
</dbReference>
<evidence type="ECO:0000256" key="2">
    <source>
        <dbReference type="ARBA" id="ARBA00022692"/>
    </source>
</evidence>